<organism evidence="8 9">
    <name type="scientific">Meridianimarinicoccus roseus</name>
    <dbReference type="NCBI Taxonomy" id="2072018"/>
    <lineage>
        <taxon>Bacteria</taxon>
        <taxon>Pseudomonadati</taxon>
        <taxon>Pseudomonadota</taxon>
        <taxon>Alphaproteobacteria</taxon>
        <taxon>Rhodobacterales</taxon>
        <taxon>Paracoccaceae</taxon>
        <taxon>Meridianimarinicoccus</taxon>
    </lineage>
</organism>
<keyword evidence="2" id="KW-1003">Cell membrane</keyword>
<keyword evidence="3 6" id="KW-0812">Transmembrane</keyword>
<dbReference type="EMBL" id="QGKU01000059">
    <property type="protein sequence ID" value="PWR01226.1"/>
    <property type="molecule type" value="Genomic_DNA"/>
</dbReference>
<evidence type="ECO:0000256" key="4">
    <source>
        <dbReference type="ARBA" id="ARBA00022989"/>
    </source>
</evidence>
<dbReference type="AlphaFoldDB" id="A0A2V2LD57"/>
<keyword evidence="4 6" id="KW-1133">Transmembrane helix</keyword>
<comment type="subcellular location">
    <subcellularLocation>
        <location evidence="1">Cell membrane</location>
        <topology evidence="1">Multi-pass membrane protein</topology>
    </subcellularLocation>
</comment>
<evidence type="ECO:0000256" key="1">
    <source>
        <dbReference type="ARBA" id="ARBA00004651"/>
    </source>
</evidence>
<gene>
    <name evidence="8" type="ORF">DKT77_18060</name>
</gene>
<keyword evidence="5 6" id="KW-0472">Membrane</keyword>
<evidence type="ECO:0000259" key="7">
    <source>
        <dbReference type="Pfam" id="PF13396"/>
    </source>
</evidence>
<protein>
    <recommendedName>
        <fullName evidence="7">Cardiolipin synthase N-terminal domain-containing protein</fullName>
    </recommendedName>
</protein>
<dbReference type="InterPro" id="IPR027379">
    <property type="entry name" value="CLS_N"/>
</dbReference>
<evidence type="ECO:0000256" key="2">
    <source>
        <dbReference type="ARBA" id="ARBA00022475"/>
    </source>
</evidence>
<dbReference type="GO" id="GO:0005886">
    <property type="term" value="C:plasma membrane"/>
    <property type="evidence" value="ECO:0007669"/>
    <property type="project" value="UniProtKB-SubCell"/>
</dbReference>
<sequence>MEFILGLIIFIADIYAIVKVINSGADTGKKVLWVLLIAILPVVGFIAWYLAGPK</sequence>
<accession>A0A2V2LD57</accession>
<comment type="caution">
    <text evidence="8">The sequence shown here is derived from an EMBL/GenBank/DDBJ whole genome shotgun (WGS) entry which is preliminary data.</text>
</comment>
<feature type="domain" description="Cardiolipin synthase N-terminal" evidence="7">
    <location>
        <begin position="11"/>
        <end position="53"/>
    </location>
</feature>
<evidence type="ECO:0000256" key="6">
    <source>
        <dbReference type="SAM" id="Phobius"/>
    </source>
</evidence>
<dbReference type="RefSeq" id="WP_109813059.1">
    <property type="nucleotide sequence ID" value="NZ_QGKU01000059.1"/>
</dbReference>
<evidence type="ECO:0000256" key="5">
    <source>
        <dbReference type="ARBA" id="ARBA00023136"/>
    </source>
</evidence>
<evidence type="ECO:0000313" key="8">
    <source>
        <dbReference type="EMBL" id="PWR01226.1"/>
    </source>
</evidence>
<name>A0A2V2LD57_9RHOB</name>
<dbReference type="Proteomes" id="UP000245680">
    <property type="component" value="Unassembled WGS sequence"/>
</dbReference>
<evidence type="ECO:0000313" key="9">
    <source>
        <dbReference type="Proteomes" id="UP000245680"/>
    </source>
</evidence>
<dbReference type="OrthoDB" id="8455471at2"/>
<feature type="transmembrane region" description="Helical" evidence="6">
    <location>
        <begin position="32"/>
        <end position="51"/>
    </location>
</feature>
<keyword evidence="9" id="KW-1185">Reference proteome</keyword>
<evidence type="ECO:0000256" key="3">
    <source>
        <dbReference type="ARBA" id="ARBA00022692"/>
    </source>
</evidence>
<dbReference type="Pfam" id="PF13396">
    <property type="entry name" value="PLDc_N"/>
    <property type="match status" value="1"/>
</dbReference>
<proteinExistence type="predicted"/>
<reference evidence="8 9" key="1">
    <citation type="submission" date="2018-05" db="EMBL/GenBank/DDBJ databases">
        <title>Rhodobacteraceae gen. nov., sp. nov. isolated from sea water.</title>
        <authorList>
            <person name="Ren Y."/>
        </authorList>
    </citation>
    <scope>NUCLEOTIDE SEQUENCE [LARGE SCALE GENOMIC DNA]</scope>
    <source>
        <strain evidence="8 9">TG-679</strain>
    </source>
</reference>